<comment type="caution">
    <text evidence="1">The sequence shown here is derived from an EMBL/GenBank/DDBJ whole genome shotgun (WGS) entry which is preliminary data.</text>
</comment>
<proteinExistence type="predicted"/>
<reference evidence="1 2" key="1">
    <citation type="journal article" date="2014" name="Nature">
        <title>Sequential evolution of bacterial morphology by co-option of a developmental regulator.</title>
        <authorList>
            <person name="Jiang C."/>
            <person name="Brown P.J."/>
            <person name="Ducret A."/>
            <person name="Brun Y.V."/>
        </authorList>
    </citation>
    <scope>NUCLEOTIDE SEQUENCE [LARGE SCALE GENOMIC DNA]</scope>
    <source>
        <strain evidence="1 2">DSM 16100</strain>
    </source>
</reference>
<dbReference type="OrthoDB" id="8911044at2"/>
<evidence type="ECO:0000313" key="2">
    <source>
        <dbReference type="Proteomes" id="UP000017837"/>
    </source>
</evidence>
<dbReference type="RefSeq" id="WP_018079780.1">
    <property type="nucleotide sequence ID" value="NZ_AQWM01000001.1"/>
</dbReference>
<protein>
    <submittedName>
        <fullName evidence="1">Uncharacterized protein</fullName>
    </submittedName>
</protein>
<evidence type="ECO:0000313" key="1">
    <source>
        <dbReference type="EMBL" id="ESQ93844.1"/>
    </source>
</evidence>
<accession>V4Q2D3</accession>
<gene>
    <name evidence="1" type="ORF">ABENE_03935</name>
</gene>
<keyword evidence="2" id="KW-1185">Reference proteome</keyword>
<dbReference type="AlphaFoldDB" id="V4Q2D3"/>
<dbReference type="PATRIC" id="fig|1121022.4.peg.777"/>
<sequence>MYVRFVTPLIHPDSGMETGFFRASWYLHRTGCPDWIHDELDIQFRWFNRNLPVPGRVARHFKRRNSIYGVCWFHTAARECIDRARYCAWLITEGGVPVQAVKLRSPREIIWHDDHQVVLRPRRDMPRAFPDTRFALRGRHI</sequence>
<name>V4Q2D3_9CAUL</name>
<dbReference type="Proteomes" id="UP000017837">
    <property type="component" value="Unassembled WGS sequence"/>
</dbReference>
<dbReference type="EMBL" id="AWGB01000006">
    <property type="protein sequence ID" value="ESQ93844.1"/>
    <property type="molecule type" value="Genomic_DNA"/>
</dbReference>
<dbReference type="STRING" id="1121022.GCA_000376105_00093"/>
<dbReference type="eggNOG" id="ENOG5033C5C">
    <property type="taxonomic scope" value="Bacteria"/>
</dbReference>
<organism evidence="1 2">
    <name type="scientific">Asticcacaulis benevestitus DSM 16100 = ATCC BAA-896</name>
    <dbReference type="NCBI Taxonomy" id="1121022"/>
    <lineage>
        <taxon>Bacteria</taxon>
        <taxon>Pseudomonadati</taxon>
        <taxon>Pseudomonadota</taxon>
        <taxon>Alphaproteobacteria</taxon>
        <taxon>Caulobacterales</taxon>
        <taxon>Caulobacteraceae</taxon>
        <taxon>Asticcacaulis</taxon>
    </lineage>
</organism>